<dbReference type="OrthoDB" id="5741133at2"/>
<gene>
    <name evidence="2" type="ORF">Ga0061064_2276</name>
</gene>
<feature type="chain" id="PRO_5005504409" description="Orphan protein" evidence="1">
    <location>
        <begin position="20"/>
        <end position="162"/>
    </location>
</feature>
<dbReference type="AlphaFoldDB" id="A0A0K6HCN1"/>
<evidence type="ECO:0000256" key="1">
    <source>
        <dbReference type="SAM" id="SignalP"/>
    </source>
</evidence>
<sequence length="162" mass="18638">MRTLWLALMLLIGVSAASAHQLKTASTTILFNERTGNIEVLHRFFLHDAEHAVKQLFDKEADIHQLERTREQFSDYVQQRFSLATLDNQTLPLSHVGYEIDGNNFWVYQETPVVANLKGLKIRHKALQDVWQSQQNLVNVEGNGPLQSVTFKAADNWLEVYF</sequence>
<name>A0A0K6HCN1_9GAMM</name>
<dbReference type="Proteomes" id="UP000182598">
    <property type="component" value="Unassembled WGS sequence"/>
</dbReference>
<proteinExistence type="predicted"/>
<evidence type="ECO:0000313" key="2">
    <source>
        <dbReference type="EMBL" id="CUA88622.1"/>
    </source>
</evidence>
<keyword evidence="3" id="KW-1185">Reference proteome</keyword>
<evidence type="ECO:0000313" key="3">
    <source>
        <dbReference type="Proteomes" id="UP000182598"/>
    </source>
</evidence>
<organism evidence="2 3">
    <name type="scientific">Pseudidiomarina woesei</name>
    <dbReference type="NCBI Taxonomy" id="1381080"/>
    <lineage>
        <taxon>Bacteria</taxon>
        <taxon>Pseudomonadati</taxon>
        <taxon>Pseudomonadota</taxon>
        <taxon>Gammaproteobacteria</taxon>
        <taxon>Alteromonadales</taxon>
        <taxon>Idiomarinaceae</taxon>
        <taxon>Pseudidiomarina</taxon>
    </lineage>
</organism>
<dbReference type="RefSeq" id="WP_055439905.1">
    <property type="nucleotide sequence ID" value="NZ_CYHB01000011.1"/>
</dbReference>
<dbReference type="Pfam" id="PF20420">
    <property type="entry name" value="DUF6702"/>
    <property type="match status" value="1"/>
</dbReference>
<reference evidence="3" key="1">
    <citation type="submission" date="2015-08" db="EMBL/GenBank/DDBJ databases">
        <authorList>
            <person name="Varghese N."/>
        </authorList>
    </citation>
    <scope>NUCLEOTIDE SEQUENCE [LARGE SCALE GENOMIC DNA]</scope>
    <source>
        <strain evidence="3">DSM 27808</strain>
    </source>
</reference>
<dbReference type="EMBL" id="CYHB01000011">
    <property type="protein sequence ID" value="CUA88622.1"/>
    <property type="molecule type" value="Genomic_DNA"/>
</dbReference>
<keyword evidence="1" id="KW-0732">Signal</keyword>
<feature type="signal peptide" evidence="1">
    <location>
        <begin position="1"/>
        <end position="19"/>
    </location>
</feature>
<evidence type="ECO:0008006" key="4">
    <source>
        <dbReference type="Google" id="ProtNLM"/>
    </source>
</evidence>
<accession>A0A0K6HCN1</accession>
<protein>
    <recommendedName>
        <fullName evidence="4">Orphan protein</fullName>
    </recommendedName>
</protein>
<dbReference type="InterPro" id="IPR046525">
    <property type="entry name" value="DUF6702"/>
</dbReference>